<dbReference type="AlphaFoldDB" id="A0A849IMR0"/>
<accession>A0A849IMR0</accession>
<dbReference type="Proteomes" id="UP000564885">
    <property type="component" value="Unassembled WGS sequence"/>
</dbReference>
<name>A0A849IMR0_9HYPH</name>
<dbReference type="Pfam" id="PF11294">
    <property type="entry name" value="DUF3095"/>
    <property type="match status" value="1"/>
</dbReference>
<dbReference type="RefSeq" id="WP_171220710.1">
    <property type="nucleotide sequence ID" value="NZ_JABEPP010000007.1"/>
</dbReference>
<dbReference type="InterPro" id="IPR021445">
    <property type="entry name" value="DUF3095"/>
</dbReference>
<comment type="caution">
    <text evidence="1">The sequence shown here is derived from an EMBL/GenBank/DDBJ whole genome shotgun (WGS) entry which is preliminary data.</text>
</comment>
<keyword evidence="2" id="KW-1185">Reference proteome</keyword>
<organism evidence="1 2">
    <name type="scientific">Enterovirga aerilata</name>
    <dbReference type="NCBI Taxonomy" id="2730920"/>
    <lineage>
        <taxon>Bacteria</taxon>
        <taxon>Pseudomonadati</taxon>
        <taxon>Pseudomonadota</taxon>
        <taxon>Alphaproteobacteria</taxon>
        <taxon>Hyphomicrobiales</taxon>
        <taxon>Methylobacteriaceae</taxon>
        <taxon>Enterovirga</taxon>
    </lineage>
</organism>
<reference evidence="1 2" key="1">
    <citation type="submission" date="2020-04" db="EMBL/GenBank/DDBJ databases">
        <title>Enterovirga sp. isolate from soil.</title>
        <authorList>
            <person name="Chea S."/>
            <person name="Kim D.-U."/>
        </authorList>
    </citation>
    <scope>NUCLEOTIDE SEQUENCE [LARGE SCALE GENOMIC DNA]</scope>
    <source>
        <strain evidence="1 2">DB1703</strain>
    </source>
</reference>
<gene>
    <name evidence="1" type="ORF">HJG44_22950</name>
</gene>
<evidence type="ECO:0000313" key="1">
    <source>
        <dbReference type="EMBL" id="NNM75223.1"/>
    </source>
</evidence>
<proteinExistence type="predicted"/>
<protein>
    <submittedName>
        <fullName evidence="1">DUF3095 domain-containing protein</fullName>
    </submittedName>
</protein>
<evidence type="ECO:0000313" key="2">
    <source>
        <dbReference type="Proteomes" id="UP000564885"/>
    </source>
</evidence>
<sequence>MLPPNQGRITTAALGPSGAGPAFPVLSRFDEIADEGAYAPLPHDWLLGVSDVVDSTAAIGAGRYKAVNMAGAAVIAAVSNALGPTRFPFVFGGDGAAFAVPGKAASGATAALASTATFVAEELDLELRVAILPVSAVRQAGLDVRVAEFAASPDVNYAMFSGGGLAWAEAEMKAGRFRIEPAPPGSRPDLTGLTCRFEAAPAKRGLVLSIILRPAQAGDRARYAALVREILSLVEASPEMARPIPDGGPPLGWPPSGLELEARTARKPGASLWTARLSTLARTALSTLVFRLRLPVGGFQPERYLKELVANSDYRKYDDGLRMTLDCGPELAAEIERRLAAAEQDGICRYGLHRQAAALLTCITPSIHRSDHIHFVDGAAGGYAAAAGALKSKGGTG</sequence>
<dbReference type="EMBL" id="JABEPP010000007">
    <property type="protein sequence ID" value="NNM75223.1"/>
    <property type="molecule type" value="Genomic_DNA"/>
</dbReference>